<accession>A0A1H1X7W8</accession>
<dbReference type="AlphaFoldDB" id="A0A1H1X7W8"/>
<dbReference type="EMBL" id="LT629739">
    <property type="protein sequence ID" value="SDT05388.1"/>
    <property type="molecule type" value="Genomic_DNA"/>
</dbReference>
<organism evidence="5 6">
    <name type="scientific">Brevibacterium sandarakinum</name>
    <dbReference type="NCBI Taxonomy" id="629680"/>
    <lineage>
        <taxon>Bacteria</taxon>
        <taxon>Bacillati</taxon>
        <taxon>Actinomycetota</taxon>
        <taxon>Actinomycetes</taxon>
        <taxon>Micrococcales</taxon>
        <taxon>Brevibacteriaceae</taxon>
        <taxon>Brevibacterium</taxon>
    </lineage>
</organism>
<dbReference type="InterPro" id="IPR036388">
    <property type="entry name" value="WH-like_DNA-bd_sf"/>
</dbReference>
<evidence type="ECO:0000313" key="6">
    <source>
        <dbReference type="Proteomes" id="UP000199700"/>
    </source>
</evidence>
<dbReference type="CDD" id="cd00090">
    <property type="entry name" value="HTH_ARSR"/>
    <property type="match status" value="1"/>
</dbReference>
<feature type="domain" description="HTH hxlR-type" evidence="4">
    <location>
        <begin position="16"/>
        <end position="112"/>
    </location>
</feature>
<dbReference type="STRING" id="629680.SAMN04489751_3623"/>
<dbReference type="InterPro" id="IPR036390">
    <property type="entry name" value="WH_DNA-bd_sf"/>
</dbReference>
<dbReference type="PROSITE" id="PS51118">
    <property type="entry name" value="HTH_HXLR"/>
    <property type="match status" value="1"/>
</dbReference>
<dbReference type="Gene3D" id="1.10.10.10">
    <property type="entry name" value="Winged helix-like DNA-binding domain superfamily/Winged helix DNA-binding domain"/>
    <property type="match status" value="1"/>
</dbReference>
<dbReference type="SUPFAM" id="SSF46785">
    <property type="entry name" value="Winged helix' DNA-binding domain"/>
    <property type="match status" value="1"/>
</dbReference>
<keyword evidence="3" id="KW-0804">Transcription</keyword>
<reference evidence="5" key="1">
    <citation type="submission" date="2016-10" db="EMBL/GenBank/DDBJ databases">
        <authorList>
            <person name="Varghese N."/>
            <person name="Submissions S."/>
        </authorList>
    </citation>
    <scope>NUCLEOTIDE SEQUENCE [LARGE SCALE GENOMIC DNA]</scope>
    <source>
        <strain evidence="5">DSM 22082</strain>
    </source>
</reference>
<keyword evidence="2 5" id="KW-0238">DNA-binding</keyword>
<evidence type="ECO:0000256" key="2">
    <source>
        <dbReference type="ARBA" id="ARBA00023125"/>
    </source>
</evidence>
<dbReference type="PANTHER" id="PTHR33204:SF18">
    <property type="entry name" value="TRANSCRIPTIONAL REGULATORY PROTEIN"/>
    <property type="match status" value="1"/>
</dbReference>
<sequence length="112" mass="12661">MDTTAETTSDSFTSYCGATVRRAIDLIGGKWTMLILWELLDREHRYAELQRRVAGISQKVLSSELKSLVSAGLVEREVTPTVPPQVTYRITAEGRSLDDVFAAIDRWGHRHR</sequence>
<name>A0A1H1X7W8_BRESA</name>
<dbReference type="OrthoDB" id="9792527at2"/>
<dbReference type="RefSeq" id="WP_092107785.1">
    <property type="nucleotide sequence ID" value="NZ_LT629739.1"/>
</dbReference>
<dbReference type="Proteomes" id="UP000199700">
    <property type="component" value="Chromosome"/>
</dbReference>
<keyword evidence="1" id="KW-0805">Transcription regulation</keyword>
<keyword evidence="6" id="KW-1185">Reference proteome</keyword>
<dbReference type="Pfam" id="PF01638">
    <property type="entry name" value="HxlR"/>
    <property type="match status" value="1"/>
</dbReference>
<dbReference type="InterPro" id="IPR011991">
    <property type="entry name" value="ArsR-like_HTH"/>
</dbReference>
<evidence type="ECO:0000313" key="5">
    <source>
        <dbReference type="EMBL" id="SDT05388.1"/>
    </source>
</evidence>
<dbReference type="InterPro" id="IPR002577">
    <property type="entry name" value="HTH_HxlR"/>
</dbReference>
<dbReference type="PANTHER" id="PTHR33204">
    <property type="entry name" value="TRANSCRIPTIONAL REGULATOR, MARR FAMILY"/>
    <property type="match status" value="1"/>
</dbReference>
<protein>
    <submittedName>
        <fullName evidence="5">DNA-binding transcriptional regulator, HxlR family</fullName>
    </submittedName>
</protein>
<evidence type="ECO:0000256" key="3">
    <source>
        <dbReference type="ARBA" id="ARBA00023163"/>
    </source>
</evidence>
<evidence type="ECO:0000259" key="4">
    <source>
        <dbReference type="PROSITE" id="PS51118"/>
    </source>
</evidence>
<evidence type="ECO:0000256" key="1">
    <source>
        <dbReference type="ARBA" id="ARBA00023015"/>
    </source>
</evidence>
<dbReference type="GO" id="GO:0003677">
    <property type="term" value="F:DNA binding"/>
    <property type="evidence" value="ECO:0007669"/>
    <property type="project" value="UniProtKB-KW"/>
</dbReference>
<proteinExistence type="predicted"/>
<gene>
    <name evidence="5" type="ORF">SAMN04489751_3623</name>
</gene>